<dbReference type="Proteomes" id="UP001140562">
    <property type="component" value="Unassembled WGS sequence"/>
</dbReference>
<comment type="caution">
    <text evidence="2">The sequence shown here is derived from an EMBL/GenBank/DDBJ whole genome shotgun (WGS) entry which is preliminary data.</text>
</comment>
<feature type="compositionally biased region" description="Polar residues" evidence="1">
    <location>
        <begin position="18"/>
        <end position="46"/>
    </location>
</feature>
<evidence type="ECO:0000313" key="3">
    <source>
        <dbReference type="Proteomes" id="UP001140562"/>
    </source>
</evidence>
<dbReference type="AlphaFoldDB" id="A0A9W8WTX7"/>
<evidence type="ECO:0000256" key="1">
    <source>
        <dbReference type="SAM" id="MobiDB-lite"/>
    </source>
</evidence>
<proteinExistence type="predicted"/>
<organism evidence="2 3">
    <name type="scientific">Didymella glomerata</name>
    <dbReference type="NCBI Taxonomy" id="749621"/>
    <lineage>
        <taxon>Eukaryota</taxon>
        <taxon>Fungi</taxon>
        <taxon>Dikarya</taxon>
        <taxon>Ascomycota</taxon>
        <taxon>Pezizomycotina</taxon>
        <taxon>Dothideomycetes</taxon>
        <taxon>Pleosporomycetidae</taxon>
        <taxon>Pleosporales</taxon>
        <taxon>Pleosporineae</taxon>
        <taxon>Didymellaceae</taxon>
        <taxon>Didymella</taxon>
    </lineage>
</organism>
<reference evidence="2" key="1">
    <citation type="submission" date="2022-10" db="EMBL/GenBank/DDBJ databases">
        <title>Tapping the CABI collections for fungal endophytes: first genome assemblies for Collariella, Neodidymelliopsis, Ascochyta clinopodiicola, Didymella pomorum, Didymosphaeria variabile, Neocosmospora piperis and Neocucurbitaria cava.</title>
        <authorList>
            <person name="Hill R."/>
        </authorList>
    </citation>
    <scope>NUCLEOTIDE SEQUENCE</scope>
    <source>
        <strain evidence="2">IMI 360193</strain>
    </source>
</reference>
<name>A0A9W8WTX7_9PLEO</name>
<sequence>MADKAGHQGITAPGYTAAEQNIDNTTEDISNKAQGHKANLSNPSKTQIYNEAIFTTVRQACLASVDTSEESKEKSRQALKELGGEEAFYGKQGKGK</sequence>
<dbReference type="Pfam" id="PF10346">
    <property type="entry name" value="Con-6"/>
    <property type="match status" value="1"/>
</dbReference>
<evidence type="ECO:0000313" key="2">
    <source>
        <dbReference type="EMBL" id="KAJ4333023.1"/>
    </source>
</evidence>
<dbReference type="OrthoDB" id="5419162at2759"/>
<dbReference type="InterPro" id="IPR018824">
    <property type="entry name" value="Conidiation-specific_6"/>
</dbReference>
<gene>
    <name evidence="2" type="ORF">N0V87_007922</name>
</gene>
<keyword evidence="3" id="KW-1185">Reference proteome</keyword>
<accession>A0A9W8WTX7</accession>
<dbReference type="EMBL" id="JAPEUV010000103">
    <property type="protein sequence ID" value="KAJ4333023.1"/>
    <property type="molecule type" value="Genomic_DNA"/>
</dbReference>
<feature type="region of interest" description="Disordered" evidence="1">
    <location>
        <begin position="1"/>
        <end position="46"/>
    </location>
</feature>
<feature type="compositionally biased region" description="Basic and acidic residues" evidence="1">
    <location>
        <begin position="69"/>
        <end position="83"/>
    </location>
</feature>
<feature type="region of interest" description="Disordered" evidence="1">
    <location>
        <begin position="65"/>
        <end position="96"/>
    </location>
</feature>
<protein>
    <submittedName>
        <fullName evidence="2">Uncharacterized protein</fullName>
    </submittedName>
</protein>